<dbReference type="AlphaFoldDB" id="A0A931B7N5"/>
<feature type="domain" description="2-oxoacid dehydrogenase acyltransferase catalytic" evidence="4">
    <location>
        <begin position="152"/>
        <end position="249"/>
    </location>
</feature>
<comment type="cofactor">
    <cofactor evidence="1">
        <name>(R)-lipoate</name>
        <dbReference type="ChEBI" id="CHEBI:83088"/>
    </cofactor>
</comment>
<evidence type="ECO:0000256" key="2">
    <source>
        <dbReference type="ARBA" id="ARBA00022679"/>
    </source>
</evidence>
<dbReference type="EMBL" id="JADPRT010000003">
    <property type="protein sequence ID" value="MBF9068415.1"/>
    <property type="molecule type" value="Genomic_DNA"/>
</dbReference>
<evidence type="ECO:0000256" key="3">
    <source>
        <dbReference type="ARBA" id="ARBA00023315"/>
    </source>
</evidence>
<dbReference type="SUPFAM" id="SSF52777">
    <property type="entry name" value="CoA-dependent acyltransferases"/>
    <property type="match status" value="1"/>
</dbReference>
<evidence type="ECO:0000259" key="4">
    <source>
        <dbReference type="Pfam" id="PF00198"/>
    </source>
</evidence>
<keyword evidence="6" id="KW-1185">Reference proteome</keyword>
<reference evidence="5" key="1">
    <citation type="submission" date="2020-11" db="EMBL/GenBank/DDBJ databases">
        <title>Isolation and identification of active actinomycetes.</title>
        <authorList>
            <person name="Yu B."/>
        </authorList>
    </citation>
    <scope>NUCLEOTIDE SEQUENCE</scope>
    <source>
        <strain evidence="5">NEAU-YB345</strain>
    </source>
</reference>
<dbReference type="InterPro" id="IPR050743">
    <property type="entry name" value="2-oxoacid_DH_E2_comp"/>
</dbReference>
<keyword evidence="3" id="KW-0012">Acyltransferase</keyword>
<dbReference type="InterPro" id="IPR023213">
    <property type="entry name" value="CAT-like_dom_sf"/>
</dbReference>
<dbReference type="InterPro" id="IPR001078">
    <property type="entry name" value="2-oxoacid_DH_actylTfrase"/>
</dbReference>
<dbReference type="GO" id="GO:0031405">
    <property type="term" value="F:lipoic acid binding"/>
    <property type="evidence" value="ECO:0007669"/>
    <property type="project" value="TreeGrafter"/>
</dbReference>
<evidence type="ECO:0000256" key="1">
    <source>
        <dbReference type="ARBA" id="ARBA00001938"/>
    </source>
</evidence>
<name>A0A931B7N5_9ACTN</name>
<dbReference type="Pfam" id="PF00198">
    <property type="entry name" value="2-oxoacid_dh"/>
    <property type="match status" value="1"/>
</dbReference>
<dbReference type="RefSeq" id="WP_196193548.1">
    <property type="nucleotide sequence ID" value="NZ_JADPRT010000003.1"/>
</dbReference>
<evidence type="ECO:0000313" key="6">
    <source>
        <dbReference type="Proteomes" id="UP000657385"/>
    </source>
</evidence>
<evidence type="ECO:0000313" key="5">
    <source>
        <dbReference type="EMBL" id="MBF9068415.1"/>
    </source>
</evidence>
<dbReference type="GO" id="GO:0016407">
    <property type="term" value="F:acetyltransferase activity"/>
    <property type="evidence" value="ECO:0007669"/>
    <property type="project" value="TreeGrafter"/>
</dbReference>
<protein>
    <submittedName>
        <fullName evidence="5">2-oxo acid dehydrogenase subunit E2</fullName>
    </submittedName>
</protein>
<proteinExistence type="predicted"/>
<comment type="caution">
    <text evidence="5">The sequence shown here is derived from an EMBL/GenBank/DDBJ whole genome shotgun (WGS) entry which is preliminary data.</text>
</comment>
<sequence length="252" mass="27334">MTTLQPLPVGRRGTWTFLHDARSTCHVYLDTEVDATRMREVRTAADGKVGYVSLLVKAAAEVVAEVPEARSVLRAGWLRPKIAEAQQIHAKVLFDRTVAGTRCVLSGVVESVPELSALQVQEAVDAFKDADPEDPQGPFAAQKKMRGLPLPLARLIYRAAMRDPGRRAALQGVFSVTSVGQEQVRVIYPMISGTLGFGIGRIRDVPVAVDGQVRIGPVCTVSLAFDHRVVDGAVASDVLARTKNRLETLEMP</sequence>
<dbReference type="GO" id="GO:0005737">
    <property type="term" value="C:cytoplasm"/>
    <property type="evidence" value="ECO:0007669"/>
    <property type="project" value="TreeGrafter"/>
</dbReference>
<dbReference type="PANTHER" id="PTHR43178">
    <property type="entry name" value="DIHYDROLIPOAMIDE ACETYLTRANSFERASE COMPONENT OF PYRUVATE DEHYDROGENASE COMPLEX"/>
    <property type="match status" value="1"/>
</dbReference>
<keyword evidence="2" id="KW-0808">Transferase</keyword>
<dbReference type="Gene3D" id="3.30.559.10">
    <property type="entry name" value="Chloramphenicol acetyltransferase-like domain"/>
    <property type="match status" value="1"/>
</dbReference>
<dbReference type="PANTHER" id="PTHR43178:SF5">
    <property type="entry name" value="LIPOAMIDE ACYLTRANSFERASE COMPONENT OF BRANCHED-CHAIN ALPHA-KETO ACID DEHYDROGENASE COMPLEX, MITOCHONDRIAL"/>
    <property type="match status" value="1"/>
</dbReference>
<dbReference type="Proteomes" id="UP000657385">
    <property type="component" value="Unassembled WGS sequence"/>
</dbReference>
<gene>
    <name evidence="5" type="ORF">I2501_10260</name>
</gene>
<accession>A0A931B7N5</accession>
<organism evidence="5 6">
    <name type="scientific">Streptacidiphilus fuscans</name>
    <dbReference type="NCBI Taxonomy" id="2789292"/>
    <lineage>
        <taxon>Bacteria</taxon>
        <taxon>Bacillati</taxon>
        <taxon>Actinomycetota</taxon>
        <taxon>Actinomycetes</taxon>
        <taxon>Kitasatosporales</taxon>
        <taxon>Streptomycetaceae</taxon>
        <taxon>Streptacidiphilus</taxon>
    </lineage>
</organism>